<dbReference type="InterPro" id="IPR051057">
    <property type="entry name" value="PI-PLC_domain"/>
</dbReference>
<dbReference type="VEuPathDB" id="FungiDB:I303_08487"/>
<dbReference type="PANTHER" id="PTHR13593">
    <property type="match status" value="1"/>
</dbReference>
<evidence type="ECO:0000259" key="2">
    <source>
        <dbReference type="SMART" id="SM00148"/>
    </source>
</evidence>
<dbReference type="KEGG" id="kdj:28972186"/>
<dbReference type="GeneID" id="28972186"/>
<evidence type="ECO:0000256" key="1">
    <source>
        <dbReference type="SAM" id="SignalP"/>
    </source>
</evidence>
<dbReference type="EMBL" id="CP144537">
    <property type="protein sequence ID" value="WWC64263.1"/>
    <property type="molecule type" value="Genomic_DNA"/>
</dbReference>
<dbReference type="RefSeq" id="XP_018258947.1">
    <property type="nucleotide sequence ID" value="XM_018411746.1"/>
</dbReference>
<dbReference type="SMART" id="SM00148">
    <property type="entry name" value="PLCXc"/>
    <property type="match status" value="1"/>
</dbReference>
<feature type="signal peptide" evidence="1">
    <location>
        <begin position="1"/>
        <end position="16"/>
    </location>
</feature>
<dbReference type="EMBL" id="KI894038">
    <property type="protein sequence ID" value="OBR81105.1"/>
    <property type="molecule type" value="Genomic_DNA"/>
</dbReference>
<dbReference type="Proteomes" id="UP000078595">
    <property type="component" value="Chromosome 8"/>
</dbReference>
<reference evidence="3" key="1">
    <citation type="submission" date="2013-07" db="EMBL/GenBank/DDBJ databases">
        <title>The Genome Sequence of Cryptococcus dejecticola CBS10117.</title>
        <authorList>
            <consortium name="The Broad Institute Genome Sequencing Platform"/>
            <person name="Cuomo C."/>
            <person name="Litvintseva A."/>
            <person name="Chen Y."/>
            <person name="Heitman J."/>
            <person name="Sun S."/>
            <person name="Springer D."/>
            <person name="Dromer F."/>
            <person name="Young S.K."/>
            <person name="Zeng Q."/>
            <person name="Gargeya S."/>
            <person name="Fitzgerald M."/>
            <person name="Abouelleil A."/>
            <person name="Alvarado L."/>
            <person name="Berlin A.M."/>
            <person name="Chapman S.B."/>
            <person name="Dewar J."/>
            <person name="Goldberg J."/>
            <person name="Griggs A."/>
            <person name="Gujja S."/>
            <person name="Hansen M."/>
            <person name="Howarth C."/>
            <person name="Imamovic A."/>
            <person name="Larimer J."/>
            <person name="McCowan C."/>
            <person name="Murphy C."/>
            <person name="Pearson M."/>
            <person name="Priest M."/>
            <person name="Roberts A."/>
            <person name="Saif S."/>
            <person name="Shea T."/>
            <person name="Sykes S."/>
            <person name="Wortman J."/>
            <person name="Nusbaum C."/>
            <person name="Birren B."/>
        </authorList>
    </citation>
    <scope>NUCLEOTIDE SEQUENCE [LARGE SCALE GENOMIC DNA]</scope>
    <source>
        <strain evidence="3">CBS 10117</strain>
    </source>
</reference>
<name>A0A1A5ZTK3_9TREE</name>
<sequence length="364" mass="39434">MLHLLLLPLLSILAIASPLESRAPKYNVTAMNAALSRGSGILGSYSKCSGSLCSWMSKIPDDTRLTDMSIPGTHDTASWNYTPLKQIEYLKYTNIIYPSPLYRCGKQSIFQQLQAGNRAFDLRLGVAPNGKDTVFFHSEALLDVNARFEDVLYGFWRFLDENPTETLLISVKDENSTFGSYTTLQQRMYDTLTSAQAQIYVNPAQSITSTTLSAVRGKMVILRRFNSPSAIGVDLTNGFADNNPDFSLTTSGGDKVYIEDLYEPSASIGLTPHVKVKVDATTTHIAAAASKSKGDGLYITYASSEVAAQLLVPQVMADGLVVPGVNVGLKTWLTSGKGKGLKKKGIIFTDFASDTSGLVEAIIA</sequence>
<gene>
    <name evidence="3" type="ORF">I303_08487</name>
    <name evidence="4" type="ORF">I303_106873</name>
</gene>
<dbReference type="GO" id="GO:0006629">
    <property type="term" value="P:lipid metabolic process"/>
    <property type="evidence" value="ECO:0007669"/>
    <property type="project" value="InterPro"/>
</dbReference>
<dbReference type="Pfam" id="PF00388">
    <property type="entry name" value="PI-PLC-X"/>
    <property type="match status" value="1"/>
</dbReference>
<dbReference type="PROSITE" id="PS50007">
    <property type="entry name" value="PIPLC_X_DOMAIN"/>
    <property type="match status" value="1"/>
</dbReference>
<organism evidence="3">
    <name type="scientific">Kwoniella dejecticola CBS 10117</name>
    <dbReference type="NCBI Taxonomy" id="1296121"/>
    <lineage>
        <taxon>Eukaryota</taxon>
        <taxon>Fungi</taxon>
        <taxon>Dikarya</taxon>
        <taxon>Basidiomycota</taxon>
        <taxon>Agaricomycotina</taxon>
        <taxon>Tremellomycetes</taxon>
        <taxon>Tremellales</taxon>
        <taxon>Cryptococcaceae</taxon>
        <taxon>Kwoniella</taxon>
    </lineage>
</organism>
<dbReference type="STRING" id="1296121.A0A1A5ZTK3"/>
<dbReference type="Gene3D" id="3.20.20.190">
    <property type="entry name" value="Phosphatidylinositol (PI) phosphodiesterase"/>
    <property type="match status" value="1"/>
</dbReference>
<protein>
    <recommendedName>
        <fullName evidence="2">Phosphatidylinositol-specific phospholipase C X domain-containing protein</fullName>
    </recommendedName>
</protein>
<dbReference type="InterPro" id="IPR017946">
    <property type="entry name" value="PLC-like_Pdiesterase_TIM-brl"/>
</dbReference>
<dbReference type="SUPFAM" id="SSF51695">
    <property type="entry name" value="PLC-like phosphodiesterases"/>
    <property type="match status" value="1"/>
</dbReference>
<keyword evidence="1" id="KW-0732">Signal</keyword>
<dbReference type="InterPro" id="IPR000909">
    <property type="entry name" value="PLipase_C_PInositol-sp_X_dom"/>
</dbReference>
<evidence type="ECO:0000313" key="5">
    <source>
        <dbReference type="Proteomes" id="UP000078595"/>
    </source>
</evidence>
<evidence type="ECO:0000313" key="3">
    <source>
        <dbReference type="EMBL" id="OBR81105.1"/>
    </source>
</evidence>
<dbReference type="OrthoDB" id="1046782at2759"/>
<proteinExistence type="predicted"/>
<feature type="domain" description="Phosphatidylinositol-specific phospholipase C X" evidence="2">
    <location>
        <begin position="60"/>
        <end position="224"/>
    </location>
</feature>
<reference evidence="4" key="3">
    <citation type="submission" date="2024-02" db="EMBL/GenBank/DDBJ databases">
        <title>Comparative genomics of Cryptococcus and Kwoniella reveals pathogenesis evolution and contrasting modes of karyotype evolution via chromosome fusion or intercentromeric recombination.</title>
        <authorList>
            <person name="Coelho M.A."/>
            <person name="David-Palma M."/>
            <person name="Shea T."/>
            <person name="Bowers K."/>
            <person name="McGinley-Smith S."/>
            <person name="Mohammad A.W."/>
            <person name="Gnirke A."/>
            <person name="Yurkov A.M."/>
            <person name="Nowrousian M."/>
            <person name="Sun S."/>
            <person name="Cuomo C.A."/>
            <person name="Heitman J."/>
        </authorList>
    </citation>
    <scope>NUCLEOTIDE SEQUENCE</scope>
    <source>
        <strain evidence="4">CBS 10117</strain>
    </source>
</reference>
<reference evidence="4" key="2">
    <citation type="submission" date="2013-07" db="EMBL/GenBank/DDBJ databases">
        <authorList>
            <consortium name="The Broad Institute Genome Sequencing Platform"/>
            <person name="Cuomo C."/>
            <person name="Litvintseva A."/>
            <person name="Chen Y."/>
            <person name="Heitman J."/>
            <person name="Sun S."/>
            <person name="Springer D."/>
            <person name="Dromer F."/>
            <person name="Young S.K."/>
            <person name="Zeng Q."/>
            <person name="Gargeya S."/>
            <person name="Fitzgerald M."/>
            <person name="Abouelleil A."/>
            <person name="Alvarado L."/>
            <person name="Berlin A.M."/>
            <person name="Chapman S.B."/>
            <person name="Dewar J."/>
            <person name="Goldberg J."/>
            <person name="Griggs A."/>
            <person name="Gujja S."/>
            <person name="Hansen M."/>
            <person name="Howarth C."/>
            <person name="Imamovic A."/>
            <person name="Larimer J."/>
            <person name="McCowan C."/>
            <person name="Murphy C."/>
            <person name="Pearson M."/>
            <person name="Priest M."/>
            <person name="Roberts A."/>
            <person name="Saif S."/>
            <person name="Shea T."/>
            <person name="Sykes S."/>
            <person name="Wortman J."/>
            <person name="Nusbaum C."/>
            <person name="Birren B."/>
        </authorList>
    </citation>
    <scope>NUCLEOTIDE SEQUENCE</scope>
    <source>
        <strain evidence="4">CBS 10117</strain>
    </source>
</reference>
<dbReference type="GO" id="GO:0008081">
    <property type="term" value="F:phosphoric diester hydrolase activity"/>
    <property type="evidence" value="ECO:0007669"/>
    <property type="project" value="InterPro"/>
</dbReference>
<keyword evidence="5" id="KW-1185">Reference proteome</keyword>
<feature type="chain" id="PRO_5008341828" description="Phosphatidylinositol-specific phospholipase C X domain-containing protein" evidence="1">
    <location>
        <begin position="17"/>
        <end position="364"/>
    </location>
</feature>
<dbReference type="AlphaFoldDB" id="A0A1A5ZTK3"/>
<dbReference type="PANTHER" id="PTHR13593:SF116">
    <property type="entry name" value="PLC-LIKE PHOSPHODIESTERASE"/>
    <property type="match status" value="1"/>
</dbReference>
<evidence type="ECO:0000313" key="4">
    <source>
        <dbReference type="EMBL" id="WWC64263.1"/>
    </source>
</evidence>
<accession>A0A1A5ZTK3</accession>